<dbReference type="EMBL" id="JACHZG010000002">
    <property type="protein sequence ID" value="MBB3328769.1"/>
    <property type="molecule type" value="Genomic_DNA"/>
</dbReference>
<keyword evidence="3" id="KW-1185">Reference proteome</keyword>
<name>A0A7W5JYR0_9ACTN</name>
<dbReference type="Proteomes" id="UP000565572">
    <property type="component" value="Unassembled WGS sequence"/>
</dbReference>
<evidence type="ECO:0000313" key="2">
    <source>
        <dbReference type="EMBL" id="MBB3328769.1"/>
    </source>
</evidence>
<comment type="caution">
    <text evidence="2">The sequence shown here is derived from an EMBL/GenBank/DDBJ whole genome shotgun (WGS) entry which is preliminary data.</text>
</comment>
<evidence type="ECO:0000259" key="1">
    <source>
        <dbReference type="Pfam" id="PF00535"/>
    </source>
</evidence>
<reference evidence="2 3" key="1">
    <citation type="submission" date="2020-08" db="EMBL/GenBank/DDBJ databases">
        <title>Sequencing the genomes of 1000 actinobacteria strains.</title>
        <authorList>
            <person name="Klenk H.-P."/>
        </authorList>
    </citation>
    <scope>NUCLEOTIDE SEQUENCE [LARGE SCALE GENOMIC DNA]</scope>
    <source>
        <strain evidence="2 3">DSM 11053</strain>
    </source>
</reference>
<organism evidence="2 3">
    <name type="scientific">Microlunatus antarcticus</name>
    <dbReference type="NCBI Taxonomy" id="53388"/>
    <lineage>
        <taxon>Bacteria</taxon>
        <taxon>Bacillati</taxon>
        <taxon>Actinomycetota</taxon>
        <taxon>Actinomycetes</taxon>
        <taxon>Propionibacteriales</taxon>
        <taxon>Propionibacteriaceae</taxon>
        <taxon>Microlunatus</taxon>
    </lineage>
</organism>
<dbReference type="AlphaFoldDB" id="A0A7W5JYR0"/>
<dbReference type="InterPro" id="IPR001173">
    <property type="entry name" value="Glyco_trans_2-like"/>
</dbReference>
<accession>A0A7W5JYR0</accession>
<dbReference type="Gene3D" id="3.90.550.10">
    <property type="entry name" value="Spore Coat Polysaccharide Biosynthesis Protein SpsA, Chain A"/>
    <property type="match status" value="1"/>
</dbReference>
<gene>
    <name evidence="2" type="ORF">FHX39_003754</name>
</gene>
<evidence type="ECO:0000313" key="3">
    <source>
        <dbReference type="Proteomes" id="UP000565572"/>
    </source>
</evidence>
<dbReference type="Pfam" id="PF00535">
    <property type="entry name" value="Glycos_transf_2"/>
    <property type="match status" value="1"/>
</dbReference>
<sequence length="298" mass="32798">MPAPDPASSTSRTTGTSLLRGAVPHRDDLDVLIPTRDRAAALAVTLAGLLSQDLTARLVLADQTPGSSSVEQPEIASLLSVMRLRGWEVEVDHRQEPGRGVTEQRQHLLDRARRTYLLMLDDDVLLERWVLRQLIEAMDVLGCGFVGMAHAAASYLDDVRPAELETFELWPGGQVEPERVRKGDPGWERWRLHNAANVQHLLDRLPPGALDARGWAAYKVAWVAGCVLFRSDALREVGGYGFWADLPHNLRGEDVVTQLQVAERFGGAGLLPSGAWHLELPTSIEDRGVDAYAAVLED</sequence>
<protein>
    <recommendedName>
        <fullName evidence="1">Glycosyltransferase 2-like domain-containing protein</fullName>
    </recommendedName>
</protein>
<dbReference type="RefSeq" id="WP_183341945.1">
    <property type="nucleotide sequence ID" value="NZ_JACHZG010000002.1"/>
</dbReference>
<feature type="domain" description="Glycosyltransferase 2-like" evidence="1">
    <location>
        <begin position="31"/>
        <end position="155"/>
    </location>
</feature>
<dbReference type="InterPro" id="IPR029044">
    <property type="entry name" value="Nucleotide-diphossugar_trans"/>
</dbReference>
<proteinExistence type="predicted"/>
<dbReference type="SUPFAM" id="SSF53448">
    <property type="entry name" value="Nucleotide-diphospho-sugar transferases"/>
    <property type="match status" value="1"/>
</dbReference>